<evidence type="ECO:0000313" key="1">
    <source>
        <dbReference type="EMBL" id="KAK9963489.1"/>
    </source>
</evidence>
<reference evidence="1 2" key="1">
    <citation type="submission" date="2024-05" db="EMBL/GenBank/DDBJ databases">
        <title>A high-quality chromosomal-level genome assembly of Topmouth culter (Culter alburnus).</title>
        <authorList>
            <person name="Zhao H."/>
        </authorList>
    </citation>
    <scope>NUCLEOTIDE SEQUENCE [LARGE SCALE GENOMIC DNA]</scope>
    <source>
        <strain evidence="1">CATC2023</strain>
        <tissue evidence="1">Muscle</tissue>
    </source>
</reference>
<sequence length="124" mass="13546">MNSLGFLLSIPSGKPTTRKFCRFDRETRSSTAEPSVAFKSEAAVNLAFNDVTSFSNSVILPLWSVRAVSISEIVVVCEAKVLWMHSKDVCKGDKEEFSKAVNSSDKLRLDFSSSDTSTSTVKGT</sequence>
<proteinExistence type="predicted"/>
<gene>
    <name evidence="1" type="ORF">ABG768_006671</name>
</gene>
<dbReference type="Proteomes" id="UP001479290">
    <property type="component" value="Unassembled WGS sequence"/>
</dbReference>
<dbReference type="EMBL" id="JAWDJR010000014">
    <property type="protein sequence ID" value="KAK9963489.1"/>
    <property type="molecule type" value="Genomic_DNA"/>
</dbReference>
<keyword evidence="2" id="KW-1185">Reference proteome</keyword>
<accession>A0AAW1ZPZ4</accession>
<comment type="caution">
    <text evidence="1">The sequence shown here is derived from an EMBL/GenBank/DDBJ whole genome shotgun (WGS) entry which is preliminary data.</text>
</comment>
<feature type="non-terminal residue" evidence="1">
    <location>
        <position position="124"/>
    </location>
</feature>
<evidence type="ECO:0000313" key="2">
    <source>
        <dbReference type="Proteomes" id="UP001479290"/>
    </source>
</evidence>
<protein>
    <submittedName>
        <fullName evidence="1">Uncharacterized protein</fullName>
    </submittedName>
</protein>
<name>A0AAW1ZPZ4_CULAL</name>
<organism evidence="1 2">
    <name type="scientific">Culter alburnus</name>
    <name type="common">Topmouth culter</name>
    <dbReference type="NCBI Taxonomy" id="194366"/>
    <lineage>
        <taxon>Eukaryota</taxon>
        <taxon>Metazoa</taxon>
        <taxon>Chordata</taxon>
        <taxon>Craniata</taxon>
        <taxon>Vertebrata</taxon>
        <taxon>Euteleostomi</taxon>
        <taxon>Actinopterygii</taxon>
        <taxon>Neopterygii</taxon>
        <taxon>Teleostei</taxon>
        <taxon>Ostariophysi</taxon>
        <taxon>Cypriniformes</taxon>
        <taxon>Xenocyprididae</taxon>
        <taxon>Xenocypridinae</taxon>
        <taxon>Culter</taxon>
    </lineage>
</organism>
<dbReference type="AlphaFoldDB" id="A0AAW1ZPZ4"/>